<feature type="compositionally biased region" description="Polar residues" evidence="1">
    <location>
        <begin position="104"/>
        <end position="122"/>
    </location>
</feature>
<accession>A0A067M577</accession>
<keyword evidence="3" id="KW-1185">Reference proteome</keyword>
<evidence type="ECO:0000313" key="2">
    <source>
        <dbReference type="EMBL" id="KDQ07037.1"/>
    </source>
</evidence>
<name>A0A067M577_BOTB1</name>
<dbReference type="HOGENOM" id="CLU_669009_0_0_1"/>
<organism evidence="2 3">
    <name type="scientific">Botryobasidium botryosum (strain FD-172 SS1)</name>
    <dbReference type="NCBI Taxonomy" id="930990"/>
    <lineage>
        <taxon>Eukaryota</taxon>
        <taxon>Fungi</taxon>
        <taxon>Dikarya</taxon>
        <taxon>Basidiomycota</taxon>
        <taxon>Agaricomycotina</taxon>
        <taxon>Agaricomycetes</taxon>
        <taxon>Cantharellales</taxon>
        <taxon>Botryobasidiaceae</taxon>
        <taxon>Botryobasidium</taxon>
    </lineage>
</organism>
<dbReference type="AlphaFoldDB" id="A0A067M577"/>
<dbReference type="InParanoid" id="A0A067M577"/>
<dbReference type="Proteomes" id="UP000027195">
    <property type="component" value="Unassembled WGS sequence"/>
</dbReference>
<dbReference type="OrthoDB" id="3261690at2759"/>
<evidence type="ECO:0000313" key="3">
    <source>
        <dbReference type="Proteomes" id="UP000027195"/>
    </source>
</evidence>
<proteinExistence type="predicted"/>
<sequence length="411" mass="45155">MPKGPFYKKYKDMHQPFLKDPCVSKSTLVEVLQAVQHIAGLDEYVPFGMLPPNLSRAPELYDRYSKAEKEKAEQLLACEMAKRDKAKHKAARPGPGSPAPNNVPPCSTVSAKHNNPTSTSNSGRGGPPPPALPAPMRAPMHESSPEEDMSPGPRRSKRRKQPPKNTCIIKSSAESEHEPMQGVLPTTDQAIEGDDEQGMDIDGAPSSSAAHPPSSTELTDVAEALSAAVEAMKAVFEVGLGQAGVEEEEFTQGFKRKLTKDKGRWAKFIDPEKVIRQYIEGSGRHASSKFIKDMGVLYDTACEVSQPGAACFEVRVPLRNLHRMLHEPLSDGLLLDSLVAIPANLWWTYKMHRMTGLGILLTWTTVLPLGLRARSECLTLAALCCYLLNALNSRPNTFNQWHQLARVLHPV</sequence>
<feature type="region of interest" description="Disordered" evidence="1">
    <location>
        <begin position="193"/>
        <end position="219"/>
    </location>
</feature>
<reference evidence="3" key="1">
    <citation type="journal article" date="2014" name="Proc. Natl. Acad. Sci. U.S.A.">
        <title>Extensive sampling of basidiomycete genomes demonstrates inadequacy of the white-rot/brown-rot paradigm for wood decay fungi.</title>
        <authorList>
            <person name="Riley R."/>
            <person name="Salamov A.A."/>
            <person name="Brown D.W."/>
            <person name="Nagy L.G."/>
            <person name="Floudas D."/>
            <person name="Held B.W."/>
            <person name="Levasseur A."/>
            <person name="Lombard V."/>
            <person name="Morin E."/>
            <person name="Otillar R."/>
            <person name="Lindquist E.A."/>
            <person name="Sun H."/>
            <person name="LaButti K.M."/>
            <person name="Schmutz J."/>
            <person name="Jabbour D."/>
            <person name="Luo H."/>
            <person name="Baker S.E."/>
            <person name="Pisabarro A.G."/>
            <person name="Walton J.D."/>
            <person name="Blanchette R.A."/>
            <person name="Henrissat B."/>
            <person name="Martin F."/>
            <person name="Cullen D."/>
            <person name="Hibbett D.S."/>
            <person name="Grigoriev I.V."/>
        </authorList>
    </citation>
    <scope>NUCLEOTIDE SEQUENCE [LARGE SCALE GENOMIC DNA]</scope>
    <source>
        <strain evidence="3">FD-172 SS1</strain>
    </source>
</reference>
<feature type="region of interest" description="Disordered" evidence="1">
    <location>
        <begin position="82"/>
        <end position="165"/>
    </location>
</feature>
<feature type="compositionally biased region" description="Low complexity" evidence="1">
    <location>
        <begin position="204"/>
        <end position="215"/>
    </location>
</feature>
<dbReference type="STRING" id="930990.A0A067M577"/>
<gene>
    <name evidence="2" type="ORF">BOTBODRAFT_181012</name>
</gene>
<evidence type="ECO:0000256" key="1">
    <source>
        <dbReference type="SAM" id="MobiDB-lite"/>
    </source>
</evidence>
<dbReference type="EMBL" id="KL198116">
    <property type="protein sequence ID" value="KDQ07037.1"/>
    <property type="molecule type" value="Genomic_DNA"/>
</dbReference>
<protein>
    <submittedName>
        <fullName evidence="2">Uncharacterized protein</fullName>
    </submittedName>
</protein>